<proteinExistence type="predicted"/>
<feature type="compositionally biased region" description="Low complexity" evidence="1">
    <location>
        <begin position="611"/>
        <end position="628"/>
    </location>
</feature>
<dbReference type="EMBL" id="QJNU01000940">
    <property type="protein sequence ID" value="RYO82461.1"/>
    <property type="molecule type" value="Genomic_DNA"/>
</dbReference>
<evidence type="ECO:0000313" key="3">
    <source>
        <dbReference type="EMBL" id="RYO82461.1"/>
    </source>
</evidence>
<gene>
    <name evidence="3" type="ORF">DL764_009603</name>
</gene>
<feature type="region of interest" description="Disordered" evidence="1">
    <location>
        <begin position="511"/>
        <end position="628"/>
    </location>
</feature>
<evidence type="ECO:0000259" key="2">
    <source>
        <dbReference type="Pfam" id="PF10551"/>
    </source>
</evidence>
<keyword evidence="4" id="KW-1185">Reference proteome</keyword>
<feature type="compositionally biased region" description="Gly residues" evidence="1">
    <location>
        <begin position="592"/>
        <end position="610"/>
    </location>
</feature>
<evidence type="ECO:0000256" key="1">
    <source>
        <dbReference type="SAM" id="MobiDB-lite"/>
    </source>
</evidence>
<dbReference type="Proteomes" id="UP000293360">
    <property type="component" value="Unassembled WGS sequence"/>
</dbReference>
<feature type="compositionally biased region" description="Basic and acidic residues" evidence="1">
    <location>
        <begin position="511"/>
        <end position="527"/>
    </location>
</feature>
<name>A0A4Q4SXG0_9PEZI</name>
<feature type="compositionally biased region" description="Acidic residues" evidence="1">
    <location>
        <begin position="331"/>
        <end position="348"/>
    </location>
</feature>
<reference evidence="3 4" key="1">
    <citation type="submission" date="2018-06" db="EMBL/GenBank/DDBJ databases">
        <title>Complete Genomes of Monosporascus.</title>
        <authorList>
            <person name="Robinson A.J."/>
            <person name="Natvig D.O."/>
        </authorList>
    </citation>
    <scope>NUCLEOTIDE SEQUENCE [LARGE SCALE GENOMIC DNA]</scope>
    <source>
        <strain evidence="3 4">CBS 110550</strain>
    </source>
</reference>
<comment type="caution">
    <text evidence="3">The sequence shown here is derived from an EMBL/GenBank/DDBJ whole genome shotgun (WGS) entry which is preliminary data.</text>
</comment>
<dbReference type="AlphaFoldDB" id="A0A4Q4SXG0"/>
<feature type="domain" description="MULE transposase" evidence="2">
    <location>
        <begin position="203"/>
        <end position="300"/>
    </location>
</feature>
<feature type="region of interest" description="Disordered" evidence="1">
    <location>
        <begin position="312"/>
        <end position="357"/>
    </location>
</feature>
<feature type="region of interest" description="Disordered" evidence="1">
    <location>
        <begin position="52"/>
        <end position="94"/>
    </location>
</feature>
<dbReference type="OrthoDB" id="4778976at2759"/>
<dbReference type="Pfam" id="PF10551">
    <property type="entry name" value="MULE"/>
    <property type="match status" value="1"/>
</dbReference>
<dbReference type="STRING" id="155417.A0A4Q4SXG0"/>
<dbReference type="PANTHER" id="PTHR47718">
    <property type="entry name" value="OS01G0519700 PROTEIN"/>
    <property type="match status" value="1"/>
</dbReference>
<dbReference type="PANTHER" id="PTHR47718:SF3">
    <property type="entry name" value="PROTEIN FAR1-RELATED SEQUENCE 5-LIKE"/>
    <property type="match status" value="1"/>
</dbReference>
<accession>A0A4Q4SXG0</accession>
<protein>
    <recommendedName>
        <fullName evidence="2">MULE transposase domain-containing protein</fullName>
    </recommendedName>
</protein>
<sequence length="686" mass="77233">MAEIPNPEEGGPYGGRPTETWDPIFEYLQHHGKRHGYGVKGSQYSNYRYGKPTRMTVSCNRDVPRESKSTGQRTKQTTKKLDDGTLDDGAGDPIHRRFTEEQKRHIEGQYKIGNTAQAIVASLRATFTHPPILVKAKDVNNHILKVKLGKMDGFTGTQAFIKKLEDEGRPHRIVYEEADPNRVAGVFWTYPWCIEMWRRFWRIVTMDNTYKTNRYKMPFMNITGYTNHGNVFNMAFGVIHDETRASFEWLLQQYISFLEELNIPHPNIFLSDFDEELKGVAAVALPDTQQQICIFHINKNVILRSREKWKRIPTENNGSNNPPGDGCGTGNEEDAFLDPNGDLENDDQQDLRSPTESNHNLVKRYLLNGRGNLFAMDEALARMIDGQKAQFHHAAANHATQLRRDFIRREWVGDVALRCSKKAVDLLAEQHRRALSWLPTQANPIPQPLPPCTGTFKAQYGLSADDIDEQWHADETPLLLIREPWVTQTRGRPRNAPITLSEALRLETRRSHTRRDLHESLRRERSQWESVEESEGNITPRPSQRARRSVATPSTRGNAQGSTPSTLPTKSQATVTRGQGRGRGGRAIYYRGGRGGRGGRGRGGGRGGTQGITVSSASSAPAAPSTAPRVTITSTAMAALDLRRRQQELVAATHRPQYVTSYFELEPGVWVPNSAVADTIDLTDNN</sequence>
<organism evidence="3 4">
    <name type="scientific">Monosporascus ibericus</name>
    <dbReference type="NCBI Taxonomy" id="155417"/>
    <lineage>
        <taxon>Eukaryota</taxon>
        <taxon>Fungi</taxon>
        <taxon>Dikarya</taxon>
        <taxon>Ascomycota</taxon>
        <taxon>Pezizomycotina</taxon>
        <taxon>Sordariomycetes</taxon>
        <taxon>Xylariomycetidae</taxon>
        <taxon>Xylariales</taxon>
        <taxon>Xylariales incertae sedis</taxon>
        <taxon>Monosporascus</taxon>
    </lineage>
</organism>
<dbReference type="InterPro" id="IPR018289">
    <property type="entry name" value="MULE_transposase_dom"/>
</dbReference>
<evidence type="ECO:0000313" key="4">
    <source>
        <dbReference type="Proteomes" id="UP000293360"/>
    </source>
</evidence>
<feature type="compositionally biased region" description="Polar residues" evidence="1">
    <location>
        <begin position="551"/>
        <end position="575"/>
    </location>
</feature>